<dbReference type="NCBIfam" id="TIGR03382">
    <property type="entry name" value="GC_trans_RRR"/>
    <property type="match status" value="1"/>
</dbReference>
<accession>A0ABY7GSK3</accession>
<name>A0ABY7GSK3_9BACT</name>
<evidence type="ECO:0000313" key="4">
    <source>
        <dbReference type="Proteomes" id="UP001164459"/>
    </source>
</evidence>
<feature type="compositionally biased region" description="Low complexity" evidence="1">
    <location>
        <begin position="40"/>
        <end position="66"/>
    </location>
</feature>
<dbReference type="EMBL" id="CP114040">
    <property type="protein sequence ID" value="WAS89936.1"/>
    <property type="molecule type" value="Genomic_DNA"/>
</dbReference>
<dbReference type="InterPro" id="IPR017756">
    <property type="entry name" value="TM_Gly-Cys-Arg_CS"/>
</dbReference>
<evidence type="ECO:0000256" key="1">
    <source>
        <dbReference type="SAM" id="MobiDB-lite"/>
    </source>
</evidence>
<dbReference type="RefSeq" id="WP_269032255.1">
    <property type="nucleotide sequence ID" value="NZ_CP114040.1"/>
</dbReference>
<dbReference type="NCBIfam" id="TIGR03901">
    <property type="entry name" value="MYXO-CTERM"/>
    <property type="match status" value="1"/>
</dbReference>
<proteinExistence type="predicted"/>
<protein>
    <submittedName>
        <fullName evidence="3">MYXO-CTERM sorting domain-containing protein</fullName>
    </submittedName>
</protein>
<feature type="signal peptide" evidence="2">
    <location>
        <begin position="1"/>
        <end position="15"/>
    </location>
</feature>
<feature type="chain" id="PRO_5045701218" evidence="2">
    <location>
        <begin position="16"/>
        <end position="113"/>
    </location>
</feature>
<dbReference type="InterPro" id="IPR024038">
    <property type="entry name" value="MYXO-CTERM"/>
</dbReference>
<organism evidence="3 4">
    <name type="scientific">Nannocystis punicea</name>
    <dbReference type="NCBI Taxonomy" id="2995304"/>
    <lineage>
        <taxon>Bacteria</taxon>
        <taxon>Pseudomonadati</taxon>
        <taxon>Myxococcota</taxon>
        <taxon>Polyangia</taxon>
        <taxon>Nannocystales</taxon>
        <taxon>Nannocystaceae</taxon>
        <taxon>Nannocystis</taxon>
    </lineage>
</organism>
<feature type="region of interest" description="Disordered" evidence="1">
    <location>
        <begin position="22"/>
        <end position="73"/>
    </location>
</feature>
<gene>
    <name evidence="3" type="ORF">O0S08_27400</name>
</gene>
<keyword evidence="2" id="KW-0732">Signal</keyword>
<sequence length="113" mass="11234">MLDALALVLALFAPAATTTGVFQDEAEPAWGTSPTMGPVTDTASSSTTDDTTAGDSAGDATGDTATMPPVYEGCGCSSGGEAGGWAALALLFTAGSLSRRRRPTSSRPCCRAA</sequence>
<keyword evidence="4" id="KW-1185">Reference proteome</keyword>
<evidence type="ECO:0000313" key="3">
    <source>
        <dbReference type="EMBL" id="WAS89936.1"/>
    </source>
</evidence>
<dbReference type="Proteomes" id="UP001164459">
    <property type="component" value="Chromosome"/>
</dbReference>
<reference evidence="3" key="1">
    <citation type="submission" date="2022-11" db="EMBL/GenBank/DDBJ databases">
        <title>Minimal conservation of predation-associated metabolite biosynthetic gene clusters underscores biosynthetic potential of Myxococcota including descriptions for ten novel species: Archangium lansinium sp. nov., Myxococcus landrumus sp. nov., Nannocystis bai.</title>
        <authorList>
            <person name="Ahearne A."/>
            <person name="Stevens C."/>
            <person name="Dowd S."/>
        </authorList>
    </citation>
    <scope>NUCLEOTIDE SEQUENCE</scope>
    <source>
        <strain evidence="3">Fl3</strain>
    </source>
</reference>
<evidence type="ECO:0000256" key="2">
    <source>
        <dbReference type="SAM" id="SignalP"/>
    </source>
</evidence>